<evidence type="ECO:0000256" key="5">
    <source>
        <dbReference type="SAM" id="SignalP"/>
    </source>
</evidence>
<reference evidence="6" key="1">
    <citation type="submission" date="2023-01" db="EMBL/GenBank/DDBJ databases">
        <title>The chitinases involved in constricting ring structure development in the nematode-trapping fungus Drechslerella dactyloides.</title>
        <authorList>
            <person name="Wang R."/>
            <person name="Zhang L."/>
            <person name="Tang P."/>
            <person name="Li S."/>
            <person name="Liang L."/>
        </authorList>
    </citation>
    <scope>NUCLEOTIDE SEQUENCE</scope>
    <source>
        <strain evidence="6">YMF1.00031</strain>
    </source>
</reference>
<sequence>MASNTRSANLKSCLLLFLSSVSLVAAQPPPPISLPYPDGDARLRTALVNRQLTDESRTDPWAPPGTKRKLMVSMFYPVPKERCESALDQVEYMPPSTATAFSAYLGMPDGIFQLLRLQVCKPKPGKVDLDKYPVILYSPGFSSSRLLASAQAQKVANAGYVVVTVDHPYDAVSVQFPPSEQFPNGEVVGHSTSTDSPPAALDATIPQRVADVQFVLNTLSSKAGLGLLIPGVSKGLDVKRVAMFGHSLGGATLFAAMFAEPRIMGGFDLDGNLYGFPQSKDRKLPKEKSLALFGRPDHNTTDDATWREGLSRVEGWKRELVLASSGHFTFTDGPLLIKALQDKQILPESLPPPLVAMLGSLPGDRPFKILTTYVIAFMDFVLKDKCPGLFMAPNREFPEVTLMNTGSRVGPWCRPWRG</sequence>
<dbReference type="EC" id="3.1.1.47" evidence="1"/>
<dbReference type="PANTHER" id="PTHR10272:SF14">
    <property type="entry name" value="PAF ACETYLHYDROLASE FAMILY PROTEIN"/>
    <property type="match status" value="1"/>
</dbReference>
<dbReference type="PANTHER" id="PTHR10272">
    <property type="entry name" value="PLATELET-ACTIVATING FACTOR ACETYLHYDROLASE"/>
    <property type="match status" value="1"/>
</dbReference>
<evidence type="ECO:0000256" key="1">
    <source>
        <dbReference type="ARBA" id="ARBA00013201"/>
    </source>
</evidence>
<feature type="signal peptide" evidence="5">
    <location>
        <begin position="1"/>
        <end position="26"/>
    </location>
</feature>
<keyword evidence="7" id="KW-1185">Reference proteome</keyword>
<evidence type="ECO:0000256" key="4">
    <source>
        <dbReference type="ARBA" id="ARBA00023098"/>
    </source>
</evidence>
<evidence type="ECO:0000256" key="2">
    <source>
        <dbReference type="ARBA" id="ARBA00022801"/>
    </source>
</evidence>
<dbReference type="Gene3D" id="3.40.50.1820">
    <property type="entry name" value="alpha/beta hydrolase"/>
    <property type="match status" value="1"/>
</dbReference>
<protein>
    <recommendedName>
        <fullName evidence="1">1-alkyl-2-acetylglycerophosphocholine esterase</fullName>
        <ecNumber evidence="1">3.1.1.47</ecNumber>
    </recommendedName>
</protein>
<evidence type="ECO:0000256" key="3">
    <source>
        <dbReference type="ARBA" id="ARBA00022963"/>
    </source>
</evidence>
<dbReference type="GO" id="GO:0003847">
    <property type="term" value="F:1-alkyl-2-acetylglycerophosphocholine esterase activity"/>
    <property type="evidence" value="ECO:0007669"/>
    <property type="project" value="UniProtKB-EC"/>
</dbReference>
<comment type="caution">
    <text evidence="6">The sequence shown here is derived from an EMBL/GenBank/DDBJ whole genome shotgun (WGS) entry which is preliminary data.</text>
</comment>
<keyword evidence="2" id="KW-0378">Hydrolase</keyword>
<dbReference type="EMBL" id="JAQGDS010000007">
    <property type="protein sequence ID" value="KAJ6259077.1"/>
    <property type="molecule type" value="Genomic_DNA"/>
</dbReference>
<dbReference type="SUPFAM" id="SSF53474">
    <property type="entry name" value="alpha/beta-Hydrolases"/>
    <property type="match status" value="1"/>
</dbReference>
<dbReference type="InterPro" id="IPR029058">
    <property type="entry name" value="AB_hydrolase_fold"/>
</dbReference>
<evidence type="ECO:0000313" key="7">
    <source>
        <dbReference type="Proteomes" id="UP001221413"/>
    </source>
</evidence>
<keyword evidence="4" id="KW-0443">Lipid metabolism</keyword>
<keyword evidence="3" id="KW-0442">Lipid degradation</keyword>
<evidence type="ECO:0000313" key="6">
    <source>
        <dbReference type="EMBL" id="KAJ6259077.1"/>
    </source>
</evidence>
<proteinExistence type="predicted"/>
<dbReference type="Pfam" id="PF03403">
    <property type="entry name" value="PAF-AH_p_II"/>
    <property type="match status" value="1"/>
</dbReference>
<keyword evidence="5" id="KW-0732">Signal</keyword>
<gene>
    <name evidence="6" type="ORF">Dda_5974</name>
</gene>
<dbReference type="Proteomes" id="UP001221413">
    <property type="component" value="Unassembled WGS sequence"/>
</dbReference>
<dbReference type="AlphaFoldDB" id="A0AAD6IZ54"/>
<dbReference type="GO" id="GO:0016042">
    <property type="term" value="P:lipid catabolic process"/>
    <property type="evidence" value="ECO:0007669"/>
    <property type="project" value="UniProtKB-KW"/>
</dbReference>
<feature type="chain" id="PRO_5042192842" description="1-alkyl-2-acetylglycerophosphocholine esterase" evidence="5">
    <location>
        <begin position="27"/>
        <end position="418"/>
    </location>
</feature>
<name>A0AAD6IZ54_DREDA</name>
<accession>A0AAD6IZ54</accession>
<organism evidence="6 7">
    <name type="scientific">Drechslerella dactyloides</name>
    <name type="common">Nematode-trapping fungus</name>
    <name type="synonym">Arthrobotrys dactyloides</name>
    <dbReference type="NCBI Taxonomy" id="74499"/>
    <lineage>
        <taxon>Eukaryota</taxon>
        <taxon>Fungi</taxon>
        <taxon>Dikarya</taxon>
        <taxon>Ascomycota</taxon>
        <taxon>Pezizomycotina</taxon>
        <taxon>Orbiliomycetes</taxon>
        <taxon>Orbiliales</taxon>
        <taxon>Orbiliaceae</taxon>
        <taxon>Drechslerella</taxon>
    </lineage>
</organism>